<keyword evidence="2 8" id="KW-0812">Transmembrane</keyword>
<evidence type="ECO:0000256" key="7">
    <source>
        <dbReference type="SAM" id="MobiDB-lite"/>
    </source>
</evidence>
<evidence type="ECO:0000256" key="1">
    <source>
        <dbReference type="ARBA" id="ARBA00004167"/>
    </source>
</evidence>
<dbReference type="Proteomes" id="UP000261540">
    <property type="component" value="Unplaced"/>
</dbReference>
<comment type="similarity">
    <text evidence="6">Belongs to the menorin family.</text>
</comment>
<feature type="region of interest" description="Disordered" evidence="7">
    <location>
        <begin position="1"/>
        <end position="25"/>
    </location>
</feature>
<dbReference type="AlphaFoldDB" id="A0A3B3SBY1"/>
<dbReference type="Pfam" id="PF10223">
    <property type="entry name" value="Menorin_N"/>
    <property type="match status" value="2"/>
</dbReference>
<protein>
    <recommendedName>
        <fullName evidence="5">Protein FAM151A</fullName>
    </recommendedName>
</protein>
<feature type="domain" description="Menorin-like" evidence="9">
    <location>
        <begin position="359"/>
        <end position="587"/>
    </location>
</feature>
<keyword evidence="4 8" id="KW-0472">Membrane</keyword>
<evidence type="ECO:0000313" key="10">
    <source>
        <dbReference type="Ensembl" id="ENSPKIP00000028247.1"/>
    </source>
</evidence>
<evidence type="ECO:0000256" key="4">
    <source>
        <dbReference type="ARBA" id="ARBA00023136"/>
    </source>
</evidence>
<reference evidence="10" key="2">
    <citation type="submission" date="2025-09" db="UniProtKB">
        <authorList>
            <consortium name="Ensembl"/>
        </authorList>
    </citation>
    <scope>IDENTIFICATION</scope>
</reference>
<evidence type="ECO:0000313" key="11">
    <source>
        <dbReference type="Proteomes" id="UP000261540"/>
    </source>
</evidence>
<dbReference type="Ensembl" id="ENSPKIT00000009023.1">
    <property type="protein sequence ID" value="ENSPKIP00000028247.1"/>
    <property type="gene ID" value="ENSPKIG00000009966.1"/>
</dbReference>
<dbReference type="GeneTree" id="ENSGT00530000063681"/>
<comment type="subcellular location">
    <subcellularLocation>
        <location evidence="1">Membrane</location>
        <topology evidence="1">Single-pass membrane protein</topology>
    </subcellularLocation>
</comment>
<name>A0A3B3SBY1_9TELE</name>
<dbReference type="GO" id="GO:0005615">
    <property type="term" value="C:extracellular space"/>
    <property type="evidence" value="ECO:0007669"/>
    <property type="project" value="TreeGrafter"/>
</dbReference>
<dbReference type="CTD" id="338094"/>
<dbReference type="KEGG" id="pki:111846057"/>
<evidence type="ECO:0000259" key="9">
    <source>
        <dbReference type="Pfam" id="PF10223"/>
    </source>
</evidence>
<reference evidence="10" key="1">
    <citation type="submission" date="2025-08" db="UniProtKB">
        <authorList>
            <consortium name="Ensembl"/>
        </authorList>
    </citation>
    <scope>IDENTIFICATION</scope>
</reference>
<dbReference type="InterPro" id="IPR019356">
    <property type="entry name" value="Menorin_dom"/>
</dbReference>
<sequence>MKNGQKERGEAEKEAGVQVRDPGGRRGFFSRKRSAMLATGISLALLLAAIITASVLASRAPDTPPMMPFPTGGDMLQFLYQSGDITDKDGLQVTWYHAANKKSEMEEALKSSAMVLEADVNIQGHNTANETSIPIMAHPPDVYSDNTLQDWLDRVLQSKKGVKLDFKSIKAVEPSLQLLRSRNQTGISRPLWLNADILPGPNVPAFWPVVNSTRFLELIQMKFPEATISPGWAVLYVPLFPNVTYSRSMVEQMYQAIRNVPQRVTFPVLAVMVRRAWPHFSWLLSQSPRFSLTLWQGTEDPSVSDLLFVRDNMHPQRVYYDLSQPVLSHFREAAGLSRRLRRFYPGGDLIDYFKPPNKDGVNIQWNRVSDRTSLLSALGGQPGGMLIIPVGSKPGHSDDILVGDSTPQLPLQEFLGMVLASPKPWGLFLQIPSQTLLAPTLALLNEAFDNDQLHHPIWINMNLSHGTFQTPGYIDGQEFLNTINRVFPYVTLAPSWPREALALGYTSVLVEDMMALLGGAWQDVALQVLAVPLGRSYPGRQALLQAQPRMALTVHHSPEEGSYHSGYLGLMSARGGNIQRTFYSMPSQYMNRLHMDVFTS</sequence>
<proteinExistence type="inferred from homology"/>
<feature type="compositionally biased region" description="Basic and acidic residues" evidence="7">
    <location>
        <begin position="1"/>
        <end position="15"/>
    </location>
</feature>
<feature type="transmembrane region" description="Helical" evidence="8">
    <location>
        <begin position="35"/>
        <end position="57"/>
    </location>
</feature>
<keyword evidence="3 8" id="KW-1133">Transmembrane helix</keyword>
<feature type="domain" description="Menorin-like" evidence="9">
    <location>
        <begin position="89"/>
        <end position="326"/>
    </location>
</feature>
<evidence type="ECO:0000256" key="8">
    <source>
        <dbReference type="SAM" id="Phobius"/>
    </source>
</evidence>
<evidence type="ECO:0000256" key="2">
    <source>
        <dbReference type="ARBA" id="ARBA00022692"/>
    </source>
</evidence>
<evidence type="ECO:0000256" key="5">
    <source>
        <dbReference type="ARBA" id="ARBA00044104"/>
    </source>
</evidence>
<organism evidence="10 11">
    <name type="scientific">Paramormyrops kingsleyae</name>
    <dbReference type="NCBI Taxonomy" id="1676925"/>
    <lineage>
        <taxon>Eukaryota</taxon>
        <taxon>Metazoa</taxon>
        <taxon>Chordata</taxon>
        <taxon>Craniata</taxon>
        <taxon>Vertebrata</taxon>
        <taxon>Euteleostomi</taxon>
        <taxon>Actinopterygii</taxon>
        <taxon>Neopterygii</taxon>
        <taxon>Teleostei</taxon>
        <taxon>Osteoglossocephala</taxon>
        <taxon>Osteoglossomorpha</taxon>
        <taxon>Osteoglossiformes</taxon>
        <taxon>Mormyridae</taxon>
        <taxon>Paramormyrops</taxon>
    </lineage>
</organism>
<dbReference type="PANTHER" id="PTHR21184">
    <property type="entry name" value="MENORIN (DENDRITIC BRANCHING PROTEIN)"/>
    <property type="match status" value="1"/>
</dbReference>
<dbReference type="OrthoDB" id="413402at2759"/>
<evidence type="ECO:0000256" key="3">
    <source>
        <dbReference type="ARBA" id="ARBA00022989"/>
    </source>
</evidence>
<keyword evidence="11" id="KW-1185">Reference proteome</keyword>
<evidence type="ECO:0000256" key="6">
    <source>
        <dbReference type="ARBA" id="ARBA00044953"/>
    </source>
</evidence>
<dbReference type="PANTHER" id="PTHR21184:SF4">
    <property type="entry name" value="PROTEIN FAM151A"/>
    <property type="match status" value="1"/>
</dbReference>
<dbReference type="GO" id="GO:0016020">
    <property type="term" value="C:membrane"/>
    <property type="evidence" value="ECO:0007669"/>
    <property type="project" value="UniProtKB-SubCell"/>
</dbReference>
<accession>A0A3B3SBY1</accession>